<proteinExistence type="predicted"/>
<dbReference type="VEuPathDB" id="FungiDB:BCV72DRAFT_199842"/>
<protein>
    <submittedName>
        <fullName evidence="1">Uncharacterized protein</fullName>
    </submittedName>
</protein>
<dbReference type="Proteomes" id="UP000242414">
    <property type="component" value="Unassembled WGS sequence"/>
</dbReference>
<organism evidence="1">
    <name type="scientific">Rhizopus microsporus var. microsporus</name>
    <dbReference type="NCBI Taxonomy" id="86635"/>
    <lineage>
        <taxon>Eukaryota</taxon>
        <taxon>Fungi</taxon>
        <taxon>Fungi incertae sedis</taxon>
        <taxon>Mucoromycota</taxon>
        <taxon>Mucoromycotina</taxon>
        <taxon>Mucoromycetes</taxon>
        <taxon>Mucorales</taxon>
        <taxon>Mucorineae</taxon>
        <taxon>Rhizopodaceae</taxon>
        <taxon>Rhizopus</taxon>
    </lineage>
</organism>
<feature type="non-terminal residue" evidence="1">
    <location>
        <position position="1"/>
    </location>
</feature>
<evidence type="ECO:0000313" key="1">
    <source>
        <dbReference type="EMBL" id="ORE10354.1"/>
    </source>
</evidence>
<dbReference type="OrthoDB" id="2272203at2759"/>
<dbReference type="AlphaFoldDB" id="A0A1X0REA7"/>
<name>A0A1X0REA7_RHIZD</name>
<sequence length="127" mass="14473">IGYTSKPLSEETEESRVRLLQLMVNKLYFCGKCEKVYVNPTCKANQPLLERDSPKQNDLLLLLKGSHGDISNLVSRVHYSQKLFCFVAVDYAGFSTSPGDIKRFLEQVGKNQLQCENHFTLTDLNTR</sequence>
<accession>A0A1X0REA7</accession>
<reference evidence="1" key="1">
    <citation type="journal article" date="2016" name="Proc. Natl. Acad. Sci. U.S.A.">
        <title>Lipid metabolic changes in an early divergent fungus govern the establishment of a mutualistic symbiosis with endobacteria.</title>
        <authorList>
            <person name="Lastovetsky O.A."/>
            <person name="Gaspar M.L."/>
            <person name="Mondo S.J."/>
            <person name="LaButti K.M."/>
            <person name="Sandor L."/>
            <person name="Grigoriev I.V."/>
            <person name="Henry S.A."/>
            <person name="Pawlowska T.E."/>
        </authorList>
    </citation>
    <scope>NUCLEOTIDE SEQUENCE [LARGE SCALE GENOMIC DNA]</scope>
    <source>
        <strain evidence="1">ATCC 52814</strain>
    </source>
</reference>
<gene>
    <name evidence="1" type="ORF">BCV72DRAFT_199842</name>
</gene>
<dbReference type="EMBL" id="KV921866">
    <property type="protein sequence ID" value="ORE10354.1"/>
    <property type="molecule type" value="Genomic_DNA"/>
</dbReference>